<keyword evidence="3" id="KW-1185">Reference proteome</keyword>
<dbReference type="EMBL" id="JAKUCV010007524">
    <property type="protein sequence ID" value="KAJ4823083.1"/>
    <property type="molecule type" value="Genomic_DNA"/>
</dbReference>
<comment type="caution">
    <text evidence="2">The sequence shown here is derived from an EMBL/GenBank/DDBJ whole genome shotgun (WGS) entry which is preliminary data.</text>
</comment>
<dbReference type="InterPro" id="IPR011990">
    <property type="entry name" value="TPR-like_helical_dom_sf"/>
</dbReference>
<protein>
    <submittedName>
        <fullName evidence="2">Uncharacterized protein</fullName>
    </submittedName>
</protein>
<dbReference type="AlphaFoldDB" id="A0A9Q0F160"/>
<sequence length="394" mass="44119">MQRVLSNARRFTASRSLKPPPSLLPSSSSSTDSPIATAPHSCPHQCQHLHTFSSTIHRPGTALNSRRILTASFSTEAAAAASPLETAPSEAVKEFYDKIMDSVKVKRTMAPNAWLWSLIENCQNKEDIKLLFDTLHNLRIFRLSNLRIHENFNCNLCREVTKACARVGAVEFGKKALWKHNVYGLDPSVASANHLLTYAKTHNDLKLMVEVMQLLKRNNVPLQPSTADLVFSSCCNSDNWGLISKYARRFLEQGVKLHKTAYDLWMDFAAKRGDTESLWKIEKLRSESVKQHSVLSGFSCAKGLILESKPEDAATLIQLLYQTLSDKQKSNIVVQLQKLVNEWPQDVIRYQPEERRQATAAALKSGIPAMVTSLLNMGLEANVNLDELSSKELC</sequence>
<evidence type="ECO:0000313" key="3">
    <source>
        <dbReference type="Proteomes" id="UP001141552"/>
    </source>
</evidence>
<organism evidence="2 3">
    <name type="scientific">Turnera subulata</name>
    <dbReference type="NCBI Taxonomy" id="218843"/>
    <lineage>
        <taxon>Eukaryota</taxon>
        <taxon>Viridiplantae</taxon>
        <taxon>Streptophyta</taxon>
        <taxon>Embryophyta</taxon>
        <taxon>Tracheophyta</taxon>
        <taxon>Spermatophyta</taxon>
        <taxon>Magnoliopsida</taxon>
        <taxon>eudicotyledons</taxon>
        <taxon>Gunneridae</taxon>
        <taxon>Pentapetalae</taxon>
        <taxon>rosids</taxon>
        <taxon>fabids</taxon>
        <taxon>Malpighiales</taxon>
        <taxon>Passifloraceae</taxon>
        <taxon>Turnera</taxon>
    </lineage>
</organism>
<dbReference type="PANTHER" id="PTHR47604:SF1">
    <property type="entry name" value="ADENYLYL CYCLASE"/>
    <property type="match status" value="1"/>
</dbReference>
<proteinExistence type="predicted"/>
<name>A0A9Q0F160_9ROSI</name>
<reference evidence="2" key="2">
    <citation type="journal article" date="2023" name="Plants (Basel)">
        <title>Annotation of the Turnera subulata (Passifloraceae) Draft Genome Reveals the S-Locus Evolved after the Divergence of Turneroideae from Passifloroideae in a Stepwise Manner.</title>
        <authorList>
            <person name="Henning P.M."/>
            <person name="Roalson E.H."/>
            <person name="Mir W."/>
            <person name="McCubbin A.G."/>
            <person name="Shore J.S."/>
        </authorList>
    </citation>
    <scope>NUCLEOTIDE SEQUENCE</scope>
    <source>
        <strain evidence="2">F60SS</strain>
    </source>
</reference>
<evidence type="ECO:0000256" key="1">
    <source>
        <dbReference type="SAM" id="MobiDB-lite"/>
    </source>
</evidence>
<dbReference type="PANTHER" id="PTHR47604">
    <property type="entry name" value="ADENYLYL CYCLASE"/>
    <property type="match status" value="1"/>
</dbReference>
<evidence type="ECO:0000313" key="2">
    <source>
        <dbReference type="EMBL" id="KAJ4823083.1"/>
    </source>
</evidence>
<reference evidence="2" key="1">
    <citation type="submission" date="2022-02" db="EMBL/GenBank/DDBJ databases">
        <authorList>
            <person name="Henning P.M."/>
            <person name="McCubbin A.G."/>
            <person name="Shore J.S."/>
        </authorList>
    </citation>
    <scope>NUCLEOTIDE SEQUENCE</scope>
    <source>
        <strain evidence="2">F60SS</strain>
        <tissue evidence="2">Leaves</tissue>
    </source>
</reference>
<accession>A0A9Q0F160</accession>
<gene>
    <name evidence="2" type="ORF">Tsubulata_009613</name>
</gene>
<feature type="region of interest" description="Disordered" evidence="1">
    <location>
        <begin position="1"/>
        <end position="41"/>
    </location>
</feature>
<feature type="compositionally biased region" description="Low complexity" evidence="1">
    <location>
        <begin position="24"/>
        <end position="34"/>
    </location>
</feature>
<dbReference type="OrthoDB" id="2016320at2759"/>
<dbReference type="Gene3D" id="1.25.40.10">
    <property type="entry name" value="Tetratricopeptide repeat domain"/>
    <property type="match status" value="1"/>
</dbReference>
<dbReference type="Proteomes" id="UP001141552">
    <property type="component" value="Unassembled WGS sequence"/>
</dbReference>